<dbReference type="InterPro" id="IPR017937">
    <property type="entry name" value="Thioredoxin_CS"/>
</dbReference>
<sequence length="306" mass="33039">MQTLFGSSAAPANAPAVKDVTTATFVTEVMEASREAVIVVDFWAPWCGPCKTLGPMLEKAVAQTKGSVRMVKINVDENQQLAAQMRVQSIPTVYAFFDGRPVDAFQGALPESQVQAWVKKLASLAAENDPAAQIVEALAQAKEALAEGDAVTAQAIYGQILQVEPENVEAIAGMGRMALLAGQIDVAKEVLAQVPKDKLGHSDVLALKSGIELAEQTTELGSRADLEGRLGRDANDHQARYDLALLLYAEGDKQGAVDHLLDLIQRDRAWNEEAGRKQLLKLFEAFGFSDPISVAGRRRLSTLLFR</sequence>
<proteinExistence type="inferred from homology"/>
<dbReference type="InterPro" id="IPR005746">
    <property type="entry name" value="Thioredoxin"/>
</dbReference>
<dbReference type="PANTHER" id="PTHR45663:SF11">
    <property type="entry name" value="GEO12009P1"/>
    <property type="match status" value="1"/>
</dbReference>
<dbReference type="FunFam" id="3.40.30.10:FF:000001">
    <property type="entry name" value="Thioredoxin"/>
    <property type="match status" value="1"/>
</dbReference>
<dbReference type="PRINTS" id="PR00421">
    <property type="entry name" value="THIOREDOXIN"/>
</dbReference>
<dbReference type="GO" id="GO:0005829">
    <property type="term" value="C:cytosol"/>
    <property type="evidence" value="ECO:0007669"/>
    <property type="project" value="TreeGrafter"/>
</dbReference>
<gene>
    <name evidence="8" type="ORF">VZ95_01780</name>
</gene>
<dbReference type="GO" id="GO:0006950">
    <property type="term" value="P:response to stress"/>
    <property type="evidence" value="ECO:0007669"/>
    <property type="project" value="UniProtKB-ARBA"/>
</dbReference>
<evidence type="ECO:0000259" key="7">
    <source>
        <dbReference type="PROSITE" id="PS51352"/>
    </source>
</evidence>
<dbReference type="RefSeq" id="WP_045774352.1">
    <property type="nucleotide sequence ID" value="NZ_LAJY01000028.1"/>
</dbReference>
<dbReference type="AlphaFoldDB" id="A0A0F3IWH9"/>
<dbReference type="InterPro" id="IPR036249">
    <property type="entry name" value="Thioredoxin-like_sf"/>
</dbReference>
<dbReference type="Pfam" id="PF00085">
    <property type="entry name" value="Thioredoxin"/>
    <property type="match status" value="1"/>
</dbReference>
<dbReference type="SUPFAM" id="SSF52833">
    <property type="entry name" value="Thioredoxin-like"/>
    <property type="match status" value="1"/>
</dbReference>
<evidence type="ECO:0000256" key="4">
    <source>
        <dbReference type="ARBA" id="ARBA00023157"/>
    </source>
</evidence>
<dbReference type="OrthoDB" id="9790390at2"/>
<dbReference type="SUPFAM" id="SSF48452">
    <property type="entry name" value="TPR-like"/>
    <property type="match status" value="1"/>
</dbReference>
<organism evidence="8 9">
    <name type="scientific">Elstera litoralis</name>
    <dbReference type="NCBI Taxonomy" id="552518"/>
    <lineage>
        <taxon>Bacteria</taxon>
        <taxon>Pseudomonadati</taxon>
        <taxon>Pseudomonadota</taxon>
        <taxon>Alphaproteobacteria</taxon>
        <taxon>Rhodospirillales</taxon>
        <taxon>Rhodospirillaceae</taxon>
        <taxon>Elstera</taxon>
    </lineage>
</organism>
<dbReference type="PATRIC" id="fig|552518.3.peg.1781"/>
<dbReference type="PROSITE" id="PS51352">
    <property type="entry name" value="THIOREDOXIN_2"/>
    <property type="match status" value="1"/>
</dbReference>
<dbReference type="CDD" id="cd02947">
    <property type="entry name" value="TRX_family"/>
    <property type="match status" value="1"/>
</dbReference>
<dbReference type="PANTHER" id="PTHR45663">
    <property type="entry name" value="GEO12009P1"/>
    <property type="match status" value="1"/>
</dbReference>
<dbReference type="GO" id="GO:0045454">
    <property type="term" value="P:cell redox homeostasis"/>
    <property type="evidence" value="ECO:0007669"/>
    <property type="project" value="TreeGrafter"/>
</dbReference>
<accession>A0A0F3IWH9</accession>
<dbReference type="EMBL" id="LAJY01000028">
    <property type="protein sequence ID" value="KJV10913.1"/>
    <property type="molecule type" value="Genomic_DNA"/>
</dbReference>
<evidence type="ECO:0000256" key="5">
    <source>
        <dbReference type="ARBA" id="ARBA00023284"/>
    </source>
</evidence>
<comment type="similarity">
    <text evidence="1">Belongs to the thioredoxin family.</text>
</comment>
<keyword evidence="3" id="KW-0249">Electron transport</keyword>
<protein>
    <recommendedName>
        <fullName evidence="6">Thioredoxin</fullName>
    </recommendedName>
</protein>
<dbReference type="Proteomes" id="UP000033774">
    <property type="component" value="Unassembled WGS sequence"/>
</dbReference>
<evidence type="ECO:0000256" key="1">
    <source>
        <dbReference type="ARBA" id="ARBA00008987"/>
    </source>
</evidence>
<evidence type="ECO:0000313" key="8">
    <source>
        <dbReference type="EMBL" id="KJV10913.1"/>
    </source>
</evidence>
<dbReference type="InterPro" id="IPR013766">
    <property type="entry name" value="Thioredoxin_domain"/>
</dbReference>
<dbReference type="InterPro" id="IPR011990">
    <property type="entry name" value="TPR-like_helical_dom_sf"/>
</dbReference>
<evidence type="ECO:0000256" key="6">
    <source>
        <dbReference type="NCBIfam" id="TIGR01068"/>
    </source>
</evidence>
<dbReference type="NCBIfam" id="TIGR01068">
    <property type="entry name" value="thioredoxin"/>
    <property type="match status" value="1"/>
</dbReference>
<keyword evidence="2" id="KW-0813">Transport</keyword>
<evidence type="ECO:0000313" key="9">
    <source>
        <dbReference type="Proteomes" id="UP000033774"/>
    </source>
</evidence>
<dbReference type="Pfam" id="PF14559">
    <property type="entry name" value="TPR_19"/>
    <property type="match status" value="1"/>
</dbReference>
<keyword evidence="4" id="KW-1015">Disulfide bond</keyword>
<dbReference type="GO" id="GO:0015035">
    <property type="term" value="F:protein-disulfide reductase activity"/>
    <property type="evidence" value="ECO:0007669"/>
    <property type="project" value="UniProtKB-UniRule"/>
</dbReference>
<reference evidence="8 9" key="1">
    <citation type="submission" date="2015-03" db="EMBL/GenBank/DDBJ databases">
        <title>Draft genome sequence of Elstera litoralis.</title>
        <authorList>
            <person name="Rahalkar M.C."/>
            <person name="Dhakephalkar P.K."/>
            <person name="Pore S.D."/>
            <person name="Arora P."/>
            <person name="Kapse N.G."/>
            <person name="Pandit P.S."/>
        </authorList>
    </citation>
    <scope>NUCLEOTIDE SEQUENCE [LARGE SCALE GENOMIC DNA]</scope>
    <source>
        <strain evidence="8 9">Dia-1</strain>
    </source>
</reference>
<dbReference type="Pfam" id="PF14561">
    <property type="entry name" value="TPR_20"/>
    <property type="match status" value="1"/>
</dbReference>
<comment type="caution">
    <text evidence="8">The sequence shown here is derived from an EMBL/GenBank/DDBJ whole genome shotgun (WGS) entry which is preliminary data.</text>
</comment>
<dbReference type="Gene3D" id="3.40.30.10">
    <property type="entry name" value="Glutaredoxin"/>
    <property type="match status" value="1"/>
</dbReference>
<dbReference type="Gene3D" id="1.25.40.10">
    <property type="entry name" value="Tetratricopeptide repeat domain"/>
    <property type="match status" value="2"/>
</dbReference>
<keyword evidence="5" id="KW-0676">Redox-active center</keyword>
<name>A0A0F3IWH9_9PROT</name>
<keyword evidence="9" id="KW-1185">Reference proteome</keyword>
<evidence type="ECO:0000256" key="2">
    <source>
        <dbReference type="ARBA" id="ARBA00022448"/>
    </source>
</evidence>
<feature type="domain" description="Thioredoxin" evidence="7">
    <location>
        <begin position="3"/>
        <end position="123"/>
    </location>
</feature>
<evidence type="ECO:0000256" key="3">
    <source>
        <dbReference type="ARBA" id="ARBA00022982"/>
    </source>
</evidence>
<dbReference type="PROSITE" id="PS00194">
    <property type="entry name" value="THIOREDOXIN_1"/>
    <property type="match status" value="1"/>
</dbReference>